<proteinExistence type="predicted"/>
<evidence type="ECO:0000259" key="1">
    <source>
        <dbReference type="Pfam" id="PF13649"/>
    </source>
</evidence>
<name>A0A368HGR3_9GAMM</name>
<dbReference type="AlphaFoldDB" id="A0A368HGR3"/>
<evidence type="ECO:0000313" key="3">
    <source>
        <dbReference type="Proteomes" id="UP000253250"/>
    </source>
</evidence>
<dbReference type="InterPro" id="IPR041698">
    <property type="entry name" value="Methyltransf_25"/>
</dbReference>
<dbReference type="Pfam" id="PF13649">
    <property type="entry name" value="Methyltransf_25"/>
    <property type="match status" value="1"/>
</dbReference>
<reference evidence="2 3" key="1">
    <citation type="submission" date="2018-02" db="EMBL/GenBank/DDBJ databases">
        <title>Insights into the biology of acidophilic members of the Acidiferrobacteraceae family derived from comparative genomic analyses.</title>
        <authorList>
            <person name="Issotta F."/>
            <person name="Thyssen C."/>
            <person name="Mena C."/>
            <person name="Moya A."/>
            <person name="Bellenberg S."/>
            <person name="Sproer C."/>
            <person name="Covarrubias P.C."/>
            <person name="Sand W."/>
            <person name="Quatrini R."/>
            <person name="Vera M."/>
        </authorList>
    </citation>
    <scope>NUCLEOTIDE SEQUENCE [LARGE SCALE GENOMIC DNA]</scope>
    <source>
        <strain evidence="3">m-1</strain>
    </source>
</reference>
<protein>
    <recommendedName>
        <fullName evidence="1">Methyltransferase domain-containing protein</fullName>
    </recommendedName>
</protein>
<accession>A0A368HGR3</accession>
<feature type="domain" description="Methyltransferase" evidence="1">
    <location>
        <begin position="60"/>
        <end position="133"/>
    </location>
</feature>
<dbReference type="Proteomes" id="UP000253250">
    <property type="component" value="Unassembled WGS sequence"/>
</dbReference>
<dbReference type="CDD" id="cd02440">
    <property type="entry name" value="AdoMet_MTases"/>
    <property type="match status" value="1"/>
</dbReference>
<comment type="caution">
    <text evidence="2">The sequence shown here is derived from an EMBL/GenBank/DDBJ whole genome shotgun (WGS) entry which is preliminary data.</text>
</comment>
<dbReference type="Gene3D" id="3.40.50.150">
    <property type="entry name" value="Vaccinia Virus protein VP39"/>
    <property type="match status" value="1"/>
</dbReference>
<dbReference type="SUPFAM" id="SSF53335">
    <property type="entry name" value="S-adenosyl-L-methionine-dependent methyltransferases"/>
    <property type="match status" value="1"/>
</dbReference>
<dbReference type="InterPro" id="IPR029063">
    <property type="entry name" value="SAM-dependent_MTases_sf"/>
</dbReference>
<sequence>MIREVSMAGCCGGTTCGIGRCFGHFSRRYTRRYERRGLEATQKQLVAGLREVGFDGRSLLEIGCGVGYFHQHLLLRGAATAVGVDLAEAMLTEARALAARQGLAERVRYVSGDFQVMAPALEAADITLLDKVVCCYPDAPGLMAATIGRTKQACALTLPRRHWFNRAAAHLGAGLFRVVGSTYRPFVHDPTTIDGQMRAAGFEPAFEARTLIWLTRIYRRASAPPVAAG</sequence>
<dbReference type="EMBL" id="PSYR01000002">
    <property type="protein sequence ID" value="RCN56452.1"/>
    <property type="molecule type" value="Genomic_DNA"/>
</dbReference>
<keyword evidence="3" id="KW-1185">Reference proteome</keyword>
<gene>
    <name evidence="2" type="ORF">C4900_11615</name>
</gene>
<organism evidence="2 3">
    <name type="scientific">Acidiferrobacter thiooxydans</name>
    <dbReference type="NCBI Taxonomy" id="163359"/>
    <lineage>
        <taxon>Bacteria</taxon>
        <taxon>Pseudomonadati</taxon>
        <taxon>Pseudomonadota</taxon>
        <taxon>Gammaproteobacteria</taxon>
        <taxon>Acidiferrobacterales</taxon>
        <taxon>Acidiferrobacteraceae</taxon>
        <taxon>Acidiferrobacter</taxon>
    </lineage>
</organism>
<evidence type="ECO:0000313" key="2">
    <source>
        <dbReference type="EMBL" id="RCN56452.1"/>
    </source>
</evidence>